<keyword evidence="4" id="KW-1185">Reference proteome</keyword>
<dbReference type="SMART" id="SM00226">
    <property type="entry name" value="LMWPc"/>
    <property type="match status" value="1"/>
</dbReference>
<name>A0ABR9MHE1_9ACTN</name>
<feature type="domain" description="Phosphotyrosine protein phosphatase I" evidence="2">
    <location>
        <begin position="101"/>
        <end position="194"/>
    </location>
</feature>
<accession>A0ABR9MHE1</accession>
<evidence type="ECO:0000313" key="3">
    <source>
        <dbReference type="EMBL" id="MBE1592312.1"/>
    </source>
</evidence>
<evidence type="ECO:0000313" key="4">
    <source>
        <dbReference type="Proteomes" id="UP000633509"/>
    </source>
</evidence>
<evidence type="ECO:0000259" key="2">
    <source>
        <dbReference type="SMART" id="SM00226"/>
    </source>
</evidence>
<dbReference type="Proteomes" id="UP000633509">
    <property type="component" value="Unassembled WGS sequence"/>
</dbReference>
<sequence>MLLRLAYLAVTNVFAALRLLPLVDRDKDVEILALRHQITVLERQCSTTSKSPPPEDGTNRKEPALEQQAQRPVRLRAQRRPLPDGGRLAHPPGGGPDRGPLRGIGARRPGQPGRGRGDARGRHRHHRRPSKVLTVDAVEASDVVITMGCGDACPIFPGKRYEDWKLDDPAGQGIEAVRPIRDEIKKRVENDLADLLPA</sequence>
<feature type="compositionally biased region" description="Low complexity" evidence="1">
    <location>
        <begin position="101"/>
        <end position="111"/>
    </location>
</feature>
<dbReference type="InterPro" id="IPR023485">
    <property type="entry name" value="Ptyr_pPase"/>
</dbReference>
<reference evidence="3 4" key="1">
    <citation type="submission" date="2020-10" db="EMBL/GenBank/DDBJ databases">
        <title>Sequencing the genomes of 1000 actinobacteria strains.</title>
        <authorList>
            <person name="Klenk H.-P."/>
        </authorList>
    </citation>
    <scope>NUCLEOTIDE SEQUENCE [LARGE SCALE GENOMIC DNA]</scope>
    <source>
        <strain evidence="3 4">DSM 43173</strain>
    </source>
</reference>
<protein>
    <recommendedName>
        <fullName evidence="2">Phosphotyrosine protein phosphatase I domain-containing protein</fullName>
    </recommendedName>
</protein>
<feature type="compositionally biased region" description="Basic residues" evidence="1">
    <location>
        <begin position="121"/>
        <end position="130"/>
    </location>
</feature>
<feature type="region of interest" description="Disordered" evidence="1">
    <location>
        <begin position="43"/>
        <end position="132"/>
    </location>
</feature>
<organism evidence="3 4">
    <name type="scientific">Nonomuraea angiospora</name>
    <dbReference type="NCBI Taxonomy" id="46172"/>
    <lineage>
        <taxon>Bacteria</taxon>
        <taxon>Bacillati</taxon>
        <taxon>Actinomycetota</taxon>
        <taxon>Actinomycetes</taxon>
        <taxon>Streptosporangiales</taxon>
        <taxon>Streptosporangiaceae</taxon>
        <taxon>Nonomuraea</taxon>
    </lineage>
</organism>
<evidence type="ECO:0000256" key="1">
    <source>
        <dbReference type="SAM" id="MobiDB-lite"/>
    </source>
</evidence>
<gene>
    <name evidence="3" type="ORF">H4W80_010570</name>
</gene>
<dbReference type="SUPFAM" id="SSF52788">
    <property type="entry name" value="Phosphotyrosine protein phosphatases I"/>
    <property type="match status" value="1"/>
</dbReference>
<dbReference type="EMBL" id="JADBEK010000001">
    <property type="protein sequence ID" value="MBE1592312.1"/>
    <property type="molecule type" value="Genomic_DNA"/>
</dbReference>
<dbReference type="Gene3D" id="3.40.50.2300">
    <property type="match status" value="1"/>
</dbReference>
<dbReference type="InterPro" id="IPR036196">
    <property type="entry name" value="Ptyr_pPase_sf"/>
</dbReference>
<proteinExistence type="predicted"/>
<comment type="caution">
    <text evidence="3">The sequence shown here is derived from an EMBL/GenBank/DDBJ whole genome shotgun (WGS) entry which is preliminary data.</text>
</comment>